<dbReference type="EMBL" id="CAIIXF020000009">
    <property type="protein sequence ID" value="CAH1794034.1"/>
    <property type="molecule type" value="Genomic_DNA"/>
</dbReference>
<sequence>MRYILASTCASKFKHLHYKSEAKKSQISEARVALIGMYWSAHLRLTTSSLKRLLASAKSTSPFTATRMSWSRGPYPSLARDLFFILYPILNLESPFATS</sequence>
<accession>A0A8J1UM77</accession>
<comment type="caution">
    <text evidence="1">The sequence shown here is derived from an EMBL/GenBank/DDBJ whole genome shotgun (WGS) entry which is preliminary data.</text>
</comment>
<dbReference type="AlphaFoldDB" id="A0A8J1UM77"/>
<proteinExistence type="predicted"/>
<evidence type="ECO:0000313" key="1">
    <source>
        <dbReference type="EMBL" id="CAH1794034.1"/>
    </source>
</evidence>
<reference evidence="1" key="1">
    <citation type="submission" date="2022-03" db="EMBL/GenBank/DDBJ databases">
        <authorList>
            <person name="Martin C."/>
        </authorList>
    </citation>
    <scope>NUCLEOTIDE SEQUENCE</scope>
</reference>
<organism evidence="1 2">
    <name type="scientific">Owenia fusiformis</name>
    <name type="common">Polychaete worm</name>
    <dbReference type="NCBI Taxonomy" id="6347"/>
    <lineage>
        <taxon>Eukaryota</taxon>
        <taxon>Metazoa</taxon>
        <taxon>Spiralia</taxon>
        <taxon>Lophotrochozoa</taxon>
        <taxon>Annelida</taxon>
        <taxon>Polychaeta</taxon>
        <taxon>Sedentaria</taxon>
        <taxon>Canalipalpata</taxon>
        <taxon>Sabellida</taxon>
        <taxon>Oweniida</taxon>
        <taxon>Oweniidae</taxon>
        <taxon>Owenia</taxon>
    </lineage>
</organism>
<gene>
    <name evidence="1" type="ORF">OFUS_LOCUS18806</name>
</gene>
<keyword evidence="2" id="KW-1185">Reference proteome</keyword>
<evidence type="ECO:0000313" key="2">
    <source>
        <dbReference type="Proteomes" id="UP000749559"/>
    </source>
</evidence>
<protein>
    <submittedName>
        <fullName evidence="1">Uncharacterized protein</fullName>
    </submittedName>
</protein>
<name>A0A8J1UM77_OWEFU</name>
<dbReference type="Proteomes" id="UP000749559">
    <property type="component" value="Unassembled WGS sequence"/>
</dbReference>